<sequence>MFLHPDKSASCRTPAALGLPLFCFWILAARAWIKARFPNDVEITATEEFPPASSSERQQHPRTVPRDDVKVSAAESCFTALCLHSDLFVSVCFVSMCEEEEEEAAGGVKALQWPIKASSSPEVQRDN</sequence>
<accession>A0AAV1Q585</accession>
<protein>
    <recommendedName>
        <fullName evidence="4">Secreted protein</fullName>
    </recommendedName>
</protein>
<reference evidence="2 3" key="1">
    <citation type="submission" date="2024-01" db="EMBL/GenBank/DDBJ databases">
        <authorList>
            <person name="Alioto T."/>
            <person name="Alioto T."/>
            <person name="Gomez Garrido J."/>
        </authorList>
    </citation>
    <scope>NUCLEOTIDE SEQUENCE [LARGE SCALE GENOMIC DNA]</scope>
</reference>
<comment type="caution">
    <text evidence="2">The sequence shown here is derived from an EMBL/GenBank/DDBJ whole genome shotgun (WGS) entry which is preliminary data.</text>
</comment>
<evidence type="ECO:0000313" key="3">
    <source>
        <dbReference type="Proteomes" id="UP001314229"/>
    </source>
</evidence>
<evidence type="ECO:0008006" key="4">
    <source>
        <dbReference type="Google" id="ProtNLM"/>
    </source>
</evidence>
<dbReference type="AlphaFoldDB" id="A0AAV1Q585"/>
<proteinExistence type="predicted"/>
<feature type="region of interest" description="Disordered" evidence="1">
    <location>
        <begin position="46"/>
        <end position="67"/>
    </location>
</feature>
<gene>
    <name evidence="2" type="ORF">FSCOSCO3_A009353</name>
</gene>
<evidence type="ECO:0000313" key="2">
    <source>
        <dbReference type="EMBL" id="CAK6977746.1"/>
    </source>
</evidence>
<name>A0AAV1Q585_SCOSC</name>
<keyword evidence="3" id="KW-1185">Reference proteome</keyword>
<evidence type="ECO:0000256" key="1">
    <source>
        <dbReference type="SAM" id="MobiDB-lite"/>
    </source>
</evidence>
<dbReference type="EMBL" id="CAWUFR010000428">
    <property type="protein sequence ID" value="CAK6977746.1"/>
    <property type="molecule type" value="Genomic_DNA"/>
</dbReference>
<organism evidence="2 3">
    <name type="scientific">Scomber scombrus</name>
    <name type="common">Atlantic mackerel</name>
    <name type="synonym">Scomber vernalis</name>
    <dbReference type="NCBI Taxonomy" id="13677"/>
    <lineage>
        <taxon>Eukaryota</taxon>
        <taxon>Metazoa</taxon>
        <taxon>Chordata</taxon>
        <taxon>Craniata</taxon>
        <taxon>Vertebrata</taxon>
        <taxon>Euteleostomi</taxon>
        <taxon>Actinopterygii</taxon>
        <taxon>Neopterygii</taxon>
        <taxon>Teleostei</taxon>
        <taxon>Neoteleostei</taxon>
        <taxon>Acanthomorphata</taxon>
        <taxon>Pelagiaria</taxon>
        <taxon>Scombriformes</taxon>
        <taxon>Scombridae</taxon>
        <taxon>Scomber</taxon>
    </lineage>
</organism>
<dbReference type="Proteomes" id="UP001314229">
    <property type="component" value="Unassembled WGS sequence"/>
</dbReference>